<keyword evidence="3" id="KW-0808">Transferase</keyword>
<dbReference type="Pfam" id="PF02578">
    <property type="entry name" value="Cu-oxidase_4"/>
    <property type="match status" value="1"/>
</dbReference>
<dbReference type="PANTHER" id="PTHR30616">
    <property type="entry name" value="UNCHARACTERIZED PROTEIN YFIH"/>
    <property type="match status" value="1"/>
</dbReference>
<evidence type="ECO:0000256" key="10">
    <source>
        <dbReference type="RuleBase" id="RU361274"/>
    </source>
</evidence>
<comment type="catalytic activity">
    <reaction evidence="1">
        <text>inosine + phosphate = alpha-D-ribose 1-phosphate + hypoxanthine</text>
        <dbReference type="Rhea" id="RHEA:27646"/>
        <dbReference type="ChEBI" id="CHEBI:17368"/>
        <dbReference type="ChEBI" id="CHEBI:17596"/>
        <dbReference type="ChEBI" id="CHEBI:43474"/>
        <dbReference type="ChEBI" id="CHEBI:57720"/>
        <dbReference type="EC" id="2.4.2.1"/>
    </reaction>
    <physiologicalReaction direction="left-to-right" evidence="1">
        <dbReference type="Rhea" id="RHEA:27647"/>
    </physiologicalReaction>
</comment>
<evidence type="ECO:0000256" key="1">
    <source>
        <dbReference type="ARBA" id="ARBA00000553"/>
    </source>
</evidence>
<dbReference type="InterPro" id="IPR011324">
    <property type="entry name" value="Cytotoxic_necrot_fac-like_cat"/>
</dbReference>
<dbReference type="GO" id="GO:0016787">
    <property type="term" value="F:hydrolase activity"/>
    <property type="evidence" value="ECO:0007669"/>
    <property type="project" value="UniProtKB-KW"/>
</dbReference>
<evidence type="ECO:0000256" key="6">
    <source>
        <dbReference type="ARBA" id="ARBA00022833"/>
    </source>
</evidence>
<evidence type="ECO:0000313" key="12">
    <source>
        <dbReference type="EMBL" id="OWW20033.1"/>
    </source>
</evidence>
<comment type="catalytic activity">
    <reaction evidence="9">
        <text>S-methyl-5'-thioadenosine + phosphate = 5-(methylsulfanyl)-alpha-D-ribose 1-phosphate + adenine</text>
        <dbReference type="Rhea" id="RHEA:11852"/>
        <dbReference type="ChEBI" id="CHEBI:16708"/>
        <dbReference type="ChEBI" id="CHEBI:17509"/>
        <dbReference type="ChEBI" id="CHEBI:43474"/>
        <dbReference type="ChEBI" id="CHEBI:58533"/>
        <dbReference type="EC" id="2.4.2.28"/>
    </reaction>
    <physiologicalReaction direction="left-to-right" evidence="9">
        <dbReference type="Rhea" id="RHEA:11853"/>
    </physiologicalReaction>
</comment>
<reference evidence="12 13" key="1">
    <citation type="submission" date="2016-02" db="EMBL/GenBank/DDBJ databases">
        <authorList>
            <person name="Wen L."/>
            <person name="He K."/>
            <person name="Yang H."/>
        </authorList>
    </citation>
    <scope>NUCLEOTIDE SEQUENCE [LARGE SCALE GENOMIC DNA]</scope>
    <source>
        <strain evidence="12 13">TSA40</strain>
    </source>
</reference>
<accession>A0A254THJ1</accession>
<comment type="catalytic activity">
    <reaction evidence="7">
        <text>adenosine + H2O + H(+) = inosine + NH4(+)</text>
        <dbReference type="Rhea" id="RHEA:24408"/>
        <dbReference type="ChEBI" id="CHEBI:15377"/>
        <dbReference type="ChEBI" id="CHEBI:15378"/>
        <dbReference type="ChEBI" id="CHEBI:16335"/>
        <dbReference type="ChEBI" id="CHEBI:17596"/>
        <dbReference type="ChEBI" id="CHEBI:28938"/>
        <dbReference type="EC" id="3.5.4.4"/>
    </reaction>
    <physiologicalReaction direction="left-to-right" evidence="7">
        <dbReference type="Rhea" id="RHEA:24409"/>
    </physiologicalReaction>
</comment>
<keyword evidence="13" id="KW-1185">Reference proteome</keyword>
<dbReference type="PANTHER" id="PTHR30616:SF2">
    <property type="entry name" value="PURINE NUCLEOSIDE PHOSPHORYLASE LACC1"/>
    <property type="match status" value="1"/>
</dbReference>
<proteinExistence type="inferred from homology"/>
<evidence type="ECO:0000256" key="3">
    <source>
        <dbReference type="ARBA" id="ARBA00022679"/>
    </source>
</evidence>
<protein>
    <recommendedName>
        <fullName evidence="10">Purine nucleoside phosphorylase</fullName>
    </recommendedName>
</protein>
<dbReference type="Proteomes" id="UP000197535">
    <property type="component" value="Unassembled WGS sequence"/>
</dbReference>
<evidence type="ECO:0000256" key="2">
    <source>
        <dbReference type="ARBA" id="ARBA00007353"/>
    </source>
</evidence>
<keyword evidence="5" id="KW-0378">Hydrolase</keyword>
<dbReference type="NCBIfam" id="TIGR00726">
    <property type="entry name" value="peptidoglycan editing factor PgeF"/>
    <property type="match status" value="1"/>
</dbReference>
<dbReference type="RefSeq" id="WP_088706928.1">
    <property type="nucleotide sequence ID" value="NZ_LSTO01000001.1"/>
</dbReference>
<dbReference type="CDD" id="cd16833">
    <property type="entry name" value="YfiH"/>
    <property type="match status" value="1"/>
</dbReference>
<organism evidence="12 13">
    <name type="scientific">Noviherbaspirillum denitrificans</name>
    <dbReference type="NCBI Taxonomy" id="1968433"/>
    <lineage>
        <taxon>Bacteria</taxon>
        <taxon>Pseudomonadati</taxon>
        <taxon>Pseudomonadota</taxon>
        <taxon>Betaproteobacteria</taxon>
        <taxon>Burkholderiales</taxon>
        <taxon>Oxalobacteraceae</taxon>
        <taxon>Noviherbaspirillum</taxon>
    </lineage>
</organism>
<gene>
    <name evidence="12" type="ORF">AYR66_11540</name>
</gene>
<sequence length="250" mass="25868">MDLIVPEWTGAPASVGALSTTRRGGSSTGPYDDGEGGGGLNLGIHVGDDPQAVSANRALLGARLPAEPAWLTQVHGTRVVNANTAEGAPEADASIATAPGVVCAIQTADCLPVLFCDVAGRVVGAAHAGWRGLAGGVLENTVAAMRDAGASDIMAWLGPAIGPQRFEVGQDVYDAFAGKNPRTVASFQPIAGSNGKYLADIYELARLTLQRAGVLHISGGGLCTVTEQKRFYSFRRDKITGRMASLIWLK</sequence>
<comment type="similarity">
    <text evidence="2 10">Belongs to the purine nucleoside phosphorylase YfiH/LACC1 family.</text>
</comment>
<dbReference type="OrthoDB" id="4279at2"/>
<dbReference type="InterPro" id="IPR003730">
    <property type="entry name" value="Cu_polyphenol_OxRdtase"/>
</dbReference>
<dbReference type="SUPFAM" id="SSF64438">
    <property type="entry name" value="CNF1/YfiH-like putative cysteine hydrolases"/>
    <property type="match status" value="1"/>
</dbReference>
<evidence type="ECO:0000256" key="7">
    <source>
        <dbReference type="ARBA" id="ARBA00047989"/>
    </source>
</evidence>
<evidence type="ECO:0000256" key="11">
    <source>
        <dbReference type="SAM" id="MobiDB-lite"/>
    </source>
</evidence>
<evidence type="ECO:0000256" key="8">
    <source>
        <dbReference type="ARBA" id="ARBA00048968"/>
    </source>
</evidence>
<evidence type="ECO:0000256" key="9">
    <source>
        <dbReference type="ARBA" id="ARBA00049893"/>
    </source>
</evidence>
<evidence type="ECO:0000313" key="13">
    <source>
        <dbReference type="Proteomes" id="UP000197535"/>
    </source>
</evidence>
<comment type="caution">
    <text evidence="12">The sequence shown here is derived from an EMBL/GenBank/DDBJ whole genome shotgun (WGS) entry which is preliminary data.</text>
</comment>
<dbReference type="GO" id="GO:0017061">
    <property type="term" value="F:S-methyl-5-thioadenosine phosphorylase activity"/>
    <property type="evidence" value="ECO:0007669"/>
    <property type="project" value="UniProtKB-EC"/>
</dbReference>
<dbReference type="GO" id="GO:0005507">
    <property type="term" value="F:copper ion binding"/>
    <property type="evidence" value="ECO:0007669"/>
    <property type="project" value="TreeGrafter"/>
</dbReference>
<dbReference type="Gene3D" id="3.60.140.10">
    <property type="entry name" value="CNF1/YfiH-like putative cysteine hydrolases"/>
    <property type="match status" value="1"/>
</dbReference>
<comment type="catalytic activity">
    <reaction evidence="8">
        <text>adenosine + phosphate = alpha-D-ribose 1-phosphate + adenine</text>
        <dbReference type="Rhea" id="RHEA:27642"/>
        <dbReference type="ChEBI" id="CHEBI:16335"/>
        <dbReference type="ChEBI" id="CHEBI:16708"/>
        <dbReference type="ChEBI" id="CHEBI:43474"/>
        <dbReference type="ChEBI" id="CHEBI:57720"/>
        <dbReference type="EC" id="2.4.2.1"/>
    </reaction>
    <physiologicalReaction direction="left-to-right" evidence="8">
        <dbReference type="Rhea" id="RHEA:27643"/>
    </physiologicalReaction>
</comment>
<dbReference type="EMBL" id="LSTO01000001">
    <property type="protein sequence ID" value="OWW20033.1"/>
    <property type="molecule type" value="Genomic_DNA"/>
</dbReference>
<feature type="region of interest" description="Disordered" evidence="11">
    <location>
        <begin position="15"/>
        <end position="40"/>
    </location>
</feature>
<evidence type="ECO:0000256" key="4">
    <source>
        <dbReference type="ARBA" id="ARBA00022723"/>
    </source>
</evidence>
<keyword evidence="4" id="KW-0479">Metal-binding</keyword>
<dbReference type="AlphaFoldDB" id="A0A254THJ1"/>
<evidence type="ECO:0000256" key="5">
    <source>
        <dbReference type="ARBA" id="ARBA00022801"/>
    </source>
</evidence>
<name>A0A254THJ1_9BURK</name>
<dbReference type="InterPro" id="IPR038371">
    <property type="entry name" value="Cu_polyphenol_OxRdtase_sf"/>
</dbReference>
<keyword evidence="6" id="KW-0862">Zinc</keyword>